<dbReference type="AlphaFoldDB" id="A0AAJ0CBK4"/>
<feature type="domain" description="HAM1-like N-terminal" evidence="2">
    <location>
        <begin position="211"/>
        <end position="577"/>
    </location>
</feature>
<evidence type="ECO:0000313" key="4">
    <source>
        <dbReference type="Proteomes" id="UP001244011"/>
    </source>
</evidence>
<protein>
    <recommendedName>
        <fullName evidence="2">HAM1-like N-terminal domain-containing protein</fullName>
    </recommendedName>
</protein>
<reference evidence="3" key="1">
    <citation type="submission" date="2023-06" db="EMBL/GenBank/DDBJ databases">
        <title>Genome-scale phylogeny and comparative genomics of the fungal order Sordariales.</title>
        <authorList>
            <consortium name="Lawrence Berkeley National Laboratory"/>
            <person name="Hensen N."/>
            <person name="Bonometti L."/>
            <person name="Westerberg I."/>
            <person name="Brannstrom I.O."/>
            <person name="Guillou S."/>
            <person name="Cros-Aarteil S."/>
            <person name="Calhoun S."/>
            <person name="Haridas S."/>
            <person name="Kuo A."/>
            <person name="Mondo S."/>
            <person name="Pangilinan J."/>
            <person name="Riley R."/>
            <person name="Labutti K."/>
            <person name="Andreopoulos B."/>
            <person name="Lipzen A."/>
            <person name="Chen C."/>
            <person name="Yanf M."/>
            <person name="Daum C."/>
            <person name="Ng V."/>
            <person name="Clum A."/>
            <person name="Steindorff A."/>
            <person name="Ohm R."/>
            <person name="Martin F."/>
            <person name="Silar P."/>
            <person name="Natvig D."/>
            <person name="Lalanne C."/>
            <person name="Gautier V."/>
            <person name="Ament-Velasquez S.L."/>
            <person name="Kruys A."/>
            <person name="Hutchinson M.I."/>
            <person name="Powell A.J."/>
            <person name="Barry K."/>
            <person name="Miller A.N."/>
            <person name="Grigoriev I.V."/>
            <person name="Debuchy R."/>
            <person name="Gladieux P."/>
            <person name="Thoren M.H."/>
            <person name="Johannesson H."/>
        </authorList>
    </citation>
    <scope>NUCLEOTIDE SEQUENCE</scope>
    <source>
        <strain evidence="3">8032-3</strain>
    </source>
</reference>
<dbReference type="PANTHER" id="PTHR31138">
    <property type="entry name" value="CHROMOSOME 19, WHOLE GENOME SHOTGUN SEQUENCE"/>
    <property type="match status" value="1"/>
</dbReference>
<dbReference type="GO" id="GO:0008289">
    <property type="term" value="F:lipid binding"/>
    <property type="evidence" value="ECO:0007669"/>
    <property type="project" value="InterPro"/>
</dbReference>
<organism evidence="3 4">
    <name type="scientific">Phialemonium atrogriseum</name>
    <dbReference type="NCBI Taxonomy" id="1093897"/>
    <lineage>
        <taxon>Eukaryota</taxon>
        <taxon>Fungi</taxon>
        <taxon>Dikarya</taxon>
        <taxon>Ascomycota</taxon>
        <taxon>Pezizomycotina</taxon>
        <taxon>Sordariomycetes</taxon>
        <taxon>Sordariomycetidae</taxon>
        <taxon>Cephalothecales</taxon>
        <taxon>Cephalothecaceae</taxon>
        <taxon>Phialemonium</taxon>
    </lineage>
</organism>
<dbReference type="Pfam" id="PF19343">
    <property type="entry name" value="HAM1_N"/>
    <property type="match status" value="1"/>
</dbReference>
<dbReference type="InterPro" id="IPR045967">
    <property type="entry name" value="HAM1-like_N"/>
</dbReference>
<dbReference type="SUPFAM" id="SSF55394">
    <property type="entry name" value="Bactericidal permeability-increasing protein, BPI"/>
    <property type="match status" value="1"/>
</dbReference>
<sequence length="742" mass="84018">MLSSCFGLCKPSSSEDREPLLPRYQDDTSLQRELHQKLHTYQMLRALSKGYMPSNEQVIINLRTILAADLLNPDNEGLSDSGQALVHYTKQWLKQFIEMLQHKNSEDQIQDFIWNLSNARVSIDMAAVAERTSRAKAKADTATTYKSLQTVCSLLLTNSDFRLFLSDLNTVGREVFKDTAFALSEASKDAGLKLEPSEAEQDALKNPGADASQEPTQGDLHAQAAEVSNVLTESATKVMQGVDDSVAGKVRGPEKDTMLARLKQAVQKLRKRPDYTDSVSTLSLLLKRYAMVYSHAVQDAVQATEENVERNEETDRAVSNFWRFIKSFGDSEEWDELERRFNKVMTYGQGNPQFDDFIRQMGNALQDMLTDPSFFDNAEQRFQRLRAESRELASESSLRADIDGLLGKLQSTFHSVLRDQDVARLLDTSTRIAKILSPAHEYTNGELITDSMHVFVPLVVQAIQYVPIPRLEVSTPQIDLLLENLILEPGVTINHSSFLPYKLRIETYNDLEIRKGRFRTTSAVKSLVRIKIDGISIRAEEVGFWLRLHTGIFRLVEEGIASFQLDERGIDVHLDVEVGKDRLEKILSLRAVRVHIHKLDYKLRKSRFSFLSWIFKPVLSLIIRRTMEVQIGSAIADALHFANRELVFARERLRATRIADPDELGTFIRAVAARLSLPEDPDVRTRVGVVQPGEGVFKGKYAPGSVVKLWNEEAGEAPQRIREQERDGWRNDIFDVHTNGVA</sequence>
<evidence type="ECO:0000313" key="3">
    <source>
        <dbReference type="EMBL" id="KAK1771261.1"/>
    </source>
</evidence>
<comment type="caution">
    <text evidence="3">The sequence shown here is derived from an EMBL/GenBank/DDBJ whole genome shotgun (WGS) entry which is preliminary data.</text>
</comment>
<evidence type="ECO:0000259" key="2">
    <source>
        <dbReference type="Pfam" id="PF19343"/>
    </source>
</evidence>
<evidence type="ECO:0000256" key="1">
    <source>
        <dbReference type="SAM" id="MobiDB-lite"/>
    </source>
</evidence>
<gene>
    <name evidence="3" type="ORF">QBC33DRAFT_238591</name>
</gene>
<accession>A0AAJ0CBK4</accession>
<dbReference type="Gene3D" id="3.15.10.10">
    <property type="entry name" value="Bactericidal permeability-increasing protein, domain 1"/>
    <property type="match status" value="1"/>
</dbReference>
<dbReference type="Proteomes" id="UP001244011">
    <property type="component" value="Unassembled WGS sequence"/>
</dbReference>
<keyword evidence="4" id="KW-1185">Reference proteome</keyword>
<dbReference type="RefSeq" id="XP_060287474.1">
    <property type="nucleotide sequence ID" value="XM_060422896.1"/>
</dbReference>
<feature type="region of interest" description="Disordered" evidence="1">
    <location>
        <begin position="192"/>
        <end position="220"/>
    </location>
</feature>
<proteinExistence type="predicted"/>
<dbReference type="InterPro" id="IPR017943">
    <property type="entry name" value="Bactericidal_perm-incr_a/b_dom"/>
</dbReference>
<dbReference type="PANTHER" id="PTHR31138:SF4">
    <property type="entry name" value="DUF5923 DOMAIN-CONTAINING PROTEIN"/>
    <property type="match status" value="1"/>
</dbReference>
<name>A0AAJ0CBK4_9PEZI</name>
<dbReference type="EMBL" id="MU838999">
    <property type="protein sequence ID" value="KAK1771261.1"/>
    <property type="molecule type" value="Genomic_DNA"/>
</dbReference>
<dbReference type="GeneID" id="85306083"/>